<sequence length="424" mass="46759">MTTTFIPFTRINGLSNRRRYPIIGKIRLGIRALGKSGSYPVETPYFVVPKEVQELYGEKPTELDVMFPSNNPELIFPQSLRWYGNSHGLKCIGNKKQAQRLDERTFRFEPRECPCELLEKGECSERAQLLVMLPRISMAGLYQIDIGSSNSMIDINSYFDWMNTHIGRFAMIQLKLRRVPRHMVHKGQPRTHYPLALRFDGSAADIEELKKLNAEILSKLGSIEVQEPEDTNPAIDPQTTTVLEHDLPKALSLNGPGSEQAESATSEAPATSDPARPVEQADQSPSAAPDTPAAPQMTEPQKRRILRKATEAGLAEDLILAKIHHLTKKEASALISQLDRQDHSFFDAAAPATAPALSGPRSEVLEPRANATLKANERLTPMTRVQFKTSGDATAFDQAADGEAPVADGGGLPPFLPTTEGVEF</sequence>
<dbReference type="OrthoDB" id="1443745at2"/>
<feature type="compositionally biased region" description="Low complexity" evidence="1">
    <location>
        <begin position="261"/>
        <end position="296"/>
    </location>
</feature>
<evidence type="ECO:0000313" key="3">
    <source>
        <dbReference type="Proteomes" id="UP000069205"/>
    </source>
</evidence>
<dbReference type="KEGG" id="nmv:NITMOv2_3128"/>
<proteinExistence type="predicted"/>
<accession>A0A0K2GFZ3</accession>
<dbReference type="Proteomes" id="UP000069205">
    <property type="component" value="Chromosome"/>
</dbReference>
<dbReference type="AlphaFoldDB" id="A0A0K2GFZ3"/>
<evidence type="ECO:0000256" key="1">
    <source>
        <dbReference type="SAM" id="MobiDB-lite"/>
    </source>
</evidence>
<organism evidence="2 3">
    <name type="scientific">Nitrospira moscoviensis</name>
    <dbReference type="NCBI Taxonomy" id="42253"/>
    <lineage>
        <taxon>Bacteria</taxon>
        <taxon>Pseudomonadati</taxon>
        <taxon>Nitrospirota</taxon>
        <taxon>Nitrospiria</taxon>
        <taxon>Nitrospirales</taxon>
        <taxon>Nitrospiraceae</taxon>
        <taxon>Nitrospira</taxon>
    </lineage>
</organism>
<dbReference type="RefSeq" id="WP_053380519.1">
    <property type="nucleotide sequence ID" value="NZ_CP011801.1"/>
</dbReference>
<feature type="region of interest" description="Disordered" evidence="1">
    <location>
        <begin position="400"/>
        <end position="424"/>
    </location>
</feature>
<dbReference type="InterPro" id="IPR043991">
    <property type="entry name" value="Gp3-like"/>
</dbReference>
<keyword evidence="3" id="KW-1185">Reference proteome</keyword>
<gene>
    <name evidence="2" type="ORF">NITMOv2_3128</name>
</gene>
<reference evidence="2 3" key="1">
    <citation type="journal article" date="2015" name="Proc. Natl. Acad. Sci. U.S.A.">
        <title>Expanded metabolic versatility of ubiquitous nitrite-oxidizing bacteria from the genus Nitrospira.</title>
        <authorList>
            <person name="Koch H."/>
            <person name="Lucker S."/>
            <person name="Albertsen M."/>
            <person name="Kitzinger K."/>
            <person name="Herbold C."/>
            <person name="Spieck E."/>
            <person name="Nielsen P.H."/>
            <person name="Wagner M."/>
            <person name="Daims H."/>
        </authorList>
    </citation>
    <scope>NUCLEOTIDE SEQUENCE [LARGE SCALE GENOMIC DNA]</scope>
    <source>
        <strain evidence="2 3">NSP M-1</strain>
    </source>
</reference>
<dbReference type="Pfam" id="PF18897">
    <property type="entry name" value="Gp3-like"/>
    <property type="match status" value="1"/>
</dbReference>
<dbReference type="STRING" id="42253.NITMOv2_3128"/>
<feature type="region of interest" description="Disordered" evidence="1">
    <location>
        <begin position="249"/>
        <end position="302"/>
    </location>
</feature>
<dbReference type="PATRIC" id="fig|42253.5.peg.3081"/>
<protein>
    <submittedName>
        <fullName evidence="2">Uncharacterized protein</fullName>
    </submittedName>
</protein>
<name>A0A0K2GFZ3_NITMO</name>
<dbReference type="EMBL" id="CP011801">
    <property type="protein sequence ID" value="ALA59527.1"/>
    <property type="molecule type" value="Genomic_DNA"/>
</dbReference>
<evidence type="ECO:0000313" key="2">
    <source>
        <dbReference type="EMBL" id="ALA59527.1"/>
    </source>
</evidence>